<evidence type="ECO:0000256" key="4">
    <source>
        <dbReference type="ARBA" id="ARBA00017803"/>
    </source>
</evidence>
<dbReference type="AlphaFoldDB" id="A0A7X9WUP8"/>
<keyword evidence="5" id="KW-0813">Transport</keyword>
<feature type="domain" description="ABC transporter" evidence="16">
    <location>
        <begin position="49"/>
        <end position="281"/>
    </location>
</feature>
<reference evidence="17 18" key="1">
    <citation type="submission" date="2020-04" db="EMBL/GenBank/DDBJ databases">
        <title>Sphingobium sp. AR-3-1 isolated from Arctic soil.</title>
        <authorList>
            <person name="Dahal R.H."/>
            <person name="Chaudhary D.K."/>
        </authorList>
    </citation>
    <scope>NUCLEOTIDE SEQUENCE [LARGE SCALE GENOMIC DNA]</scope>
    <source>
        <strain evidence="17 18">AR-3-1</strain>
    </source>
</reference>
<keyword evidence="8" id="KW-0997">Cell inner membrane</keyword>
<evidence type="ECO:0000259" key="16">
    <source>
        <dbReference type="PROSITE" id="PS50893"/>
    </source>
</evidence>
<comment type="subcellular location">
    <subcellularLocation>
        <location evidence="2">Cell inner membrane</location>
        <topology evidence="2">Peripheral membrane protein</topology>
        <orientation evidence="2">Cytoplasmic side</orientation>
    </subcellularLocation>
    <subcellularLocation>
        <location evidence="1">Cytoplasm</location>
    </subcellularLocation>
</comment>
<dbReference type="GO" id="GO:0005524">
    <property type="term" value="F:ATP binding"/>
    <property type="evidence" value="ECO:0007669"/>
    <property type="project" value="UniProtKB-KW"/>
</dbReference>
<evidence type="ECO:0000256" key="8">
    <source>
        <dbReference type="ARBA" id="ARBA00022519"/>
    </source>
</evidence>
<evidence type="ECO:0000256" key="5">
    <source>
        <dbReference type="ARBA" id="ARBA00022448"/>
    </source>
</evidence>
<evidence type="ECO:0000256" key="13">
    <source>
        <dbReference type="ARBA" id="ARBA00024818"/>
    </source>
</evidence>
<dbReference type="InterPro" id="IPR003439">
    <property type="entry name" value="ABC_transporter-like_ATP-bd"/>
</dbReference>
<feature type="compositionally biased region" description="Polar residues" evidence="15">
    <location>
        <begin position="14"/>
        <end position="26"/>
    </location>
</feature>
<keyword evidence="9" id="KW-0547">Nucleotide-binding</keyword>
<dbReference type="Pfam" id="PF12399">
    <property type="entry name" value="BCA_ABC_TP_C"/>
    <property type="match status" value="1"/>
</dbReference>
<evidence type="ECO:0000256" key="6">
    <source>
        <dbReference type="ARBA" id="ARBA00022475"/>
    </source>
</evidence>
<dbReference type="PANTHER" id="PTHR45772:SF10">
    <property type="entry name" value="LIPOPOLYSACCHARIDE EXPORT SYSTEM ATP-BINDING PROTEIN LPTB"/>
    <property type="match status" value="1"/>
</dbReference>
<evidence type="ECO:0000256" key="10">
    <source>
        <dbReference type="ARBA" id="ARBA00022840"/>
    </source>
</evidence>
<accession>A0A7X9WUP8</accession>
<evidence type="ECO:0000256" key="3">
    <source>
        <dbReference type="ARBA" id="ARBA00010865"/>
    </source>
</evidence>
<keyword evidence="18" id="KW-1185">Reference proteome</keyword>
<comment type="subunit">
    <text evidence="14">Component of the lipopolysaccharide transport and assembly complex. The LptBFG transporter is composed of two ATP-binding proteins (LptB) and two transmembrane proteins (LptF and LptG).</text>
</comment>
<name>A0A7X9WUP8_9SPHN</name>
<proteinExistence type="inferred from homology"/>
<dbReference type="GO" id="GO:0055085">
    <property type="term" value="P:transmembrane transport"/>
    <property type="evidence" value="ECO:0007669"/>
    <property type="project" value="InterPro"/>
</dbReference>
<dbReference type="GO" id="GO:0016887">
    <property type="term" value="F:ATP hydrolysis activity"/>
    <property type="evidence" value="ECO:0007669"/>
    <property type="project" value="InterPro"/>
</dbReference>
<dbReference type="SMART" id="SM00382">
    <property type="entry name" value="AAA"/>
    <property type="match status" value="1"/>
</dbReference>
<dbReference type="Proteomes" id="UP000519023">
    <property type="component" value="Unassembled WGS sequence"/>
</dbReference>
<dbReference type="GO" id="GO:0005737">
    <property type="term" value="C:cytoplasm"/>
    <property type="evidence" value="ECO:0007669"/>
    <property type="project" value="UniProtKB-SubCell"/>
</dbReference>
<dbReference type="RefSeq" id="WP_169572458.1">
    <property type="nucleotide sequence ID" value="NZ_JABBFV010000005.1"/>
</dbReference>
<organism evidence="17 18">
    <name type="scientific">Sphingobium psychrophilum</name>
    <dbReference type="NCBI Taxonomy" id="2728834"/>
    <lineage>
        <taxon>Bacteria</taxon>
        <taxon>Pseudomonadati</taxon>
        <taxon>Pseudomonadota</taxon>
        <taxon>Alphaproteobacteria</taxon>
        <taxon>Sphingomonadales</taxon>
        <taxon>Sphingomonadaceae</taxon>
        <taxon>Sphingobium</taxon>
    </lineage>
</organism>
<evidence type="ECO:0000256" key="2">
    <source>
        <dbReference type="ARBA" id="ARBA00004515"/>
    </source>
</evidence>
<dbReference type="InterPro" id="IPR003593">
    <property type="entry name" value="AAA+_ATPase"/>
</dbReference>
<dbReference type="InterPro" id="IPR051120">
    <property type="entry name" value="ABC_AA/LPS_Transport"/>
</dbReference>
<dbReference type="NCBIfam" id="TIGR04406">
    <property type="entry name" value="LPS_export_lptB"/>
    <property type="match status" value="1"/>
</dbReference>
<evidence type="ECO:0000256" key="12">
    <source>
        <dbReference type="ARBA" id="ARBA00023136"/>
    </source>
</evidence>
<protein>
    <recommendedName>
        <fullName evidence="4">Lipopolysaccharide export system ATP-binding protein LptB</fullName>
    </recommendedName>
</protein>
<evidence type="ECO:0000256" key="7">
    <source>
        <dbReference type="ARBA" id="ARBA00022490"/>
    </source>
</evidence>
<dbReference type="EMBL" id="JABBFV010000005">
    <property type="protein sequence ID" value="NML10262.1"/>
    <property type="molecule type" value="Genomic_DNA"/>
</dbReference>
<evidence type="ECO:0000256" key="9">
    <source>
        <dbReference type="ARBA" id="ARBA00022741"/>
    </source>
</evidence>
<keyword evidence="7" id="KW-0963">Cytoplasm</keyword>
<dbReference type="Gene3D" id="3.40.50.300">
    <property type="entry name" value="P-loop containing nucleotide triphosphate hydrolases"/>
    <property type="match status" value="1"/>
</dbReference>
<keyword evidence="10 17" id="KW-0067">ATP-binding</keyword>
<keyword evidence="11" id="KW-1278">Translocase</keyword>
<gene>
    <name evidence="17" type="primary">lptB</name>
    <name evidence="17" type="ORF">HHL08_08875</name>
</gene>
<evidence type="ECO:0000256" key="15">
    <source>
        <dbReference type="SAM" id="MobiDB-lite"/>
    </source>
</evidence>
<dbReference type="SUPFAM" id="SSF52540">
    <property type="entry name" value="P-loop containing nucleoside triphosphate hydrolases"/>
    <property type="match status" value="1"/>
</dbReference>
<dbReference type="GO" id="GO:0043190">
    <property type="term" value="C:ATP-binding cassette (ABC) transporter complex"/>
    <property type="evidence" value="ECO:0007669"/>
    <property type="project" value="InterPro"/>
</dbReference>
<evidence type="ECO:0000313" key="18">
    <source>
        <dbReference type="Proteomes" id="UP000519023"/>
    </source>
</evidence>
<dbReference type="InterPro" id="IPR030921">
    <property type="entry name" value="LPS_export_LptB"/>
</dbReference>
<dbReference type="InterPro" id="IPR032823">
    <property type="entry name" value="BCA_ABC_TP_C"/>
</dbReference>
<dbReference type="CDD" id="cd03218">
    <property type="entry name" value="ABC_YhbG"/>
    <property type="match status" value="1"/>
</dbReference>
<evidence type="ECO:0000256" key="11">
    <source>
        <dbReference type="ARBA" id="ARBA00022967"/>
    </source>
</evidence>
<sequence>MLIASFLENPLSQGNRRAVDSGTSVHTGGGPVTGRPGELQSSDGTAQGLSIVGIEKSFGARKVLHGVSLTVKPGEIVGLLGPNGAGKTICFYAIVGLTSVDAGRILLGGADVTALPMDRRAARGLGYLPQEPSVFRGMTVAENITAVLECRTDDPAGIAARLDDLLAEFSIAHVRDTPAPALSGGERRRTEIARAMAAKPAIMLLDEPFTGIDPLSIVDIKLMVRDLKQHDVGVLITDHNVHEMLELVDRAYVIHEGRVLFEGTPDAVLHNPDVRRLYLGEDYEQ</sequence>
<comment type="similarity">
    <text evidence="3">Belongs to the ABC transporter superfamily. Outer membrane lipopolysaccharide export (TC 1.B.42) family.</text>
</comment>
<evidence type="ECO:0000313" key="17">
    <source>
        <dbReference type="EMBL" id="NML10262.1"/>
    </source>
</evidence>
<keyword evidence="6" id="KW-1003">Cell membrane</keyword>
<dbReference type="InterPro" id="IPR027417">
    <property type="entry name" value="P-loop_NTPase"/>
</dbReference>
<comment type="caution">
    <text evidence="17">The sequence shown here is derived from an EMBL/GenBank/DDBJ whole genome shotgun (WGS) entry which is preliminary data.</text>
</comment>
<feature type="region of interest" description="Disordered" evidence="15">
    <location>
        <begin position="14"/>
        <end position="43"/>
    </location>
</feature>
<comment type="function">
    <text evidence="13">Part of the ABC transporter complex LptBFG involved in the translocation of lipopolysaccharide (LPS) from the inner membrane to the outer membrane. Probably responsible for energy coupling to the transport system.</text>
</comment>
<dbReference type="Pfam" id="PF00005">
    <property type="entry name" value="ABC_tran"/>
    <property type="match status" value="1"/>
</dbReference>
<dbReference type="PANTHER" id="PTHR45772">
    <property type="entry name" value="CONSERVED COMPONENT OF ABC TRANSPORTER FOR NATURAL AMINO ACIDS-RELATED"/>
    <property type="match status" value="1"/>
</dbReference>
<keyword evidence="12" id="KW-0472">Membrane</keyword>
<evidence type="ECO:0000256" key="14">
    <source>
        <dbReference type="ARBA" id="ARBA00026081"/>
    </source>
</evidence>
<dbReference type="PROSITE" id="PS50893">
    <property type="entry name" value="ABC_TRANSPORTER_2"/>
    <property type="match status" value="1"/>
</dbReference>
<evidence type="ECO:0000256" key="1">
    <source>
        <dbReference type="ARBA" id="ARBA00004496"/>
    </source>
</evidence>